<proteinExistence type="predicted"/>
<gene>
    <name evidence="1" type="ORF">MDMS009_2781</name>
</gene>
<protein>
    <submittedName>
        <fullName evidence="1">Uncharacterized protein</fullName>
    </submittedName>
</protein>
<evidence type="ECO:0000313" key="1">
    <source>
        <dbReference type="EMBL" id="EEF78608.1"/>
    </source>
</evidence>
<dbReference type="Proteomes" id="UP000004679">
    <property type="component" value="Unassembled WGS sequence"/>
</dbReference>
<accession>C0N9L5</accession>
<sequence>MRKWNWLYKCELITYSNFSKNHIDRHDREKSLFSLWGLVKTKQAFISDLKVYFG</sequence>
<dbReference type="EMBL" id="GG657906">
    <property type="protein sequence ID" value="EEF78608.1"/>
    <property type="molecule type" value="Genomic_DNA"/>
</dbReference>
<dbReference type="AlphaFoldDB" id="C0N9L5"/>
<evidence type="ECO:0000313" key="2">
    <source>
        <dbReference type="Proteomes" id="UP000004679"/>
    </source>
</evidence>
<reference evidence="1 2" key="1">
    <citation type="journal article" date="2011" name="J. Bacteriol.">
        <title>Draft genome sequence of the chemolithoheterotrophic, halophilic methylotroph Methylophaga thiooxydans DMS010.</title>
        <authorList>
            <person name="Boden R."/>
            <person name="Ferriera S."/>
            <person name="Johnson J."/>
            <person name="Kelly D.P."/>
            <person name="Murrell J.C."/>
            <person name="Schafer H."/>
        </authorList>
    </citation>
    <scope>NUCLEOTIDE SEQUENCE [LARGE SCALE GENOMIC DNA]</scope>
    <source>
        <strain evidence="1 2">DMS010</strain>
    </source>
</reference>
<organism evidence="1 2">
    <name type="scientific">Methylophaga thiooxydans DMS010</name>
    <dbReference type="NCBI Taxonomy" id="637616"/>
    <lineage>
        <taxon>Bacteria</taxon>
        <taxon>Pseudomonadati</taxon>
        <taxon>Pseudomonadota</taxon>
        <taxon>Gammaproteobacteria</taxon>
        <taxon>Thiotrichales</taxon>
        <taxon>Piscirickettsiaceae</taxon>
        <taxon>Methylophaga</taxon>
    </lineage>
</organism>
<keyword evidence="2" id="KW-1185">Reference proteome</keyword>
<name>C0N9L5_9GAMM</name>
<dbReference type="HOGENOM" id="CLU_3045272_0_0_6"/>